<dbReference type="GO" id="GO:0008270">
    <property type="term" value="F:zinc ion binding"/>
    <property type="evidence" value="ECO:0007669"/>
    <property type="project" value="UniProtKB-KW"/>
</dbReference>
<organism evidence="10 11">
    <name type="scientific">Potamilus streckersoni</name>
    <dbReference type="NCBI Taxonomy" id="2493646"/>
    <lineage>
        <taxon>Eukaryota</taxon>
        <taxon>Metazoa</taxon>
        <taxon>Spiralia</taxon>
        <taxon>Lophotrochozoa</taxon>
        <taxon>Mollusca</taxon>
        <taxon>Bivalvia</taxon>
        <taxon>Autobranchia</taxon>
        <taxon>Heteroconchia</taxon>
        <taxon>Palaeoheterodonta</taxon>
        <taxon>Unionida</taxon>
        <taxon>Unionoidea</taxon>
        <taxon>Unionidae</taxon>
        <taxon>Ambleminae</taxon>
        <taxon>Lampsilini</taxon>
        <taxon>Potamilus</taxon>
    </lineage>
</organism>
<feature type="domain" description="C2H2-type" evidence="9">
    <location>
        <begin position="105"/>
        <end position="132"/>
    </location>
</feature>
<protein>
    <recommendedName>
        <fullName evidence="9">C2H2-type domain-containing protein</fullName>
    </recommendedName>
</protein>
<proteinExistence type="predicted"/>
<dbReference type="Proteomes" id="UP001195483">
    <property type="component" value="Unassembled WGS sequence"/>
</dbReference>
<dbReference type="InterPro" id="IPR050331">
    <property type="entry name" value="Zinc_finger"/>
</dbReference>
<comment type="subcellular location">
    <subcellularLocation>
        <location evidence="1">Nucleus</location>
    </subcellularLocation>
</comment>
<gene>
    <name evidence="10" type="ORF">CHS0354_014454</name>
</gene>
<dbReference type="SUPFAM" id="SSF57667">
    <property type="entry name" value="beta-beta-alpha zinc fingers"/>
    <property type="match status" value="2"/>
</dbReference>
<dbReference type="GO" id="GO:0010468">
    <property type="term" value="P:regulation of gene expression"/>
    <property type="evidence" value="ECO:0007669"/>
    <property type="project" value="TreeGrafter"/>
</dbReference>
<dbReference type="EMBL" id="JAEAOA010000895">
    <property type="protein sequence ID" value="KAK3587939.1"/>
    <property type="molecule type" value="Genomic_DNA"/>
</dbReference>
<evidence type="ECO:0000256" key="2">
    <source>
        <dbReference type="ARBA" id="ARBA00022723"/>
    </source>
</evidence>
<dbReference type="GO" id="GO:0005634">
    <property type="term" value="C:nucleus"/>
    <property type="evidence" value="ECO:0007669"/>
    <property type="project" value="UniProtKB-SubCell"/>
</dbReference>
<reference evidence="10" key="2">
    <citation type="journal article" date="2021" name="Genome Biol. Evol.">
        <title>Developing a high-quality reference genome for a parasitic bivalve with doubly uniparental inheritance (Bivalvia: Unionida).</title>
        <authorList>
            <person name="Smith C.H."/>
        </authorList>
    </citation>
    <scope>NUCLEOTIDE SEQUENCE</scope>
    <source>
        <strain evidence="10">CHS0354</strain>
        <tissue evidence="10">Mantle</tissue>
    </source>
</reference>
<evidence type="ECO:0000259" key="9">
    <source>
        <dbReference type="PROSITE" id="PS50157"/>
    </source>
</evidence>
<name>A0AAE0VRX2_9BIVA</name>
<evidence type="ECO:0000256" key="3">
    <source>
        <dbReference type="ARBA" id="ARBA00022737"/>
    </source>
</evidence>
<accession>A0AAE0VRX2</accession>
<dbReference type="PROSITE" id="PS00028">
    <property type="entry name" value="ZINC_FINGER_C2H2_1"/>
    <property type="match status" value="4"/>
</dbReference>
<reference evidence="10" key="3">
    <citation type="submission" date="2023-05" db="EMBL/GenBank/DDBJ databases">
        <authorList>
            <person name="Smith C.H."/>
        </authorList>
    </citation>
    <scope>NUCLEOTIDE SEQUENCE</scope>
    <source>
        <strain evidence="10">CHS0354</strain>
        <tissue evidence="10">Mantle</tissue>
    </source>
</reference>
<dbReference type="SMART" id="SM00355">
    <property type="entry name" value="ZnF_C2H2"/>
    <property type="match status" value="5"/>
</dbReference>
<evidence type="ECO:0000313" key="11">
    <source>
        <dbReference type="Proteomes" id="UP001195483"/>
    </source>
</evidence>
<evidence type="ECO:0000256" key="6">
    <source>
        <dbReference type="ARBA" id="ARBA00023242"/>
    </source>
</evidence>
<dbReference type="Pfam" id="PF13912">
    <property type="entry name" value="zf-C2H2_6"/>
    <property type="match status" value="3"/>
</dbReference>
<dbReference type="Gene3D" id="3.30.160.60">
    <property type="entry name" value="Classic Zinc Finger"/>
    <property type="match status" value="3"/>
</dbReference>
<evidence type="ECO:0000256" key="4">
    <source>
        <dbReference type="ARBA" id="ARBA00022771"/>
    </source>
</evidence>
<keyword evidence="3" id="KW-0677">Repeat</keyword>
<dbReference type="InterPro" id="IPR036236">
    <property type="entry name" value="Znf_C2H2_sf"/>
</dbReference>
<evidence type="ECO:0000313" key="10">
    <source>
        <dbReference type="EMBL" id="KAK3587939.1"/>
    </source>
</evidence>
<dbReference type="PROSITE" id="PS50157">
    <property type="entry name" value="ZINC_FINGER_C2H2_2"/>
    <property type="match status" value="3"/>
</dbReference>
<feature type="compositionally biased region" description="Basic residues" evidence="8">
    <location>
        <begin position="229"/>
        <end position="238"/>
    </location>
</feature>
<keyword evidence="6" id="KW-0539">Nucleus</keyword>
<sequence>MSNVYCISINIEIMLQSSIFFITDFNPIESCVFFERSTNNTQVEEYKSLHVEFTLYEKGGFEDIFSKLGEVELNKSHKCKVCSRRFSEISDLEQHKKYHKDFSTYRCDICDRRFSTKREMDEHRIYHKDFRLCQCCIFCGSIFSTINEMEKHKKNHNDFHLYPSCRICGAIFSTMNEMETHKSHHQDLSHQKCDICDKRFYTMSELEQHNRHHQEFRHTQSDVSGQIVSKKRGKKQRG</sequence>
<evidence type="ECO:0000256" key="1">
    <source>
        <dbReference type="ARBA" id="ARBA00004123"/>
    </source>
</evidence>
<evidence type="ECO:0000256" key="8">
    <source>
        <dbReference type="SAM" id="MobiDB-lite"/>
    </source>
</evidence>
<keyword evidence="4 7" id="KW-0863">Zinc-finger</keyword>
<evidence type="ECO:0000256" key="5">
    <source>
        <dbReference type="ARBA" id="ARBA00022833"/>
    </source>
</evidence>
<reference evidence="10" key="1">
    <citation type="journal article" date="2021" name="Genome Biol. Evol.">
        <title>A High-Quality Reference Genome for a Parasitic Bivalve with Doubly Uniparental Inheritance (Bivalvia: Unionida).</title>
        <authorList>
            <person name="Smith C.H."/>
        </authorList>
    </citation>
    <scope>NUCLEOTIDE SEQUENCE</scope>
    <source>
        <strain evidence="10">CHS0354</strain>
    </source>
</reference>
<evidence type="ECO:0000256" key="7">
    <source>
        <dbReference type="PROSITE-ProRule" id="PRU00042"/>
    </source>
</evidence>
<keyword evidence="5" id="KW-0862">Zinc</keyword>
<dbReference type="PANTHER" id="PTHR16515:SF66">
    <property type="entry name" value="C2H2-TYPE DOMAIN-CONTAINING PROTEIN"/>
    <property type="match status" value="1"/>
</dbReference>
<dbReference type="AlphaFoldDB" id="A0AAE0VRX2"/>
<dbReference type="InterPro" id="IPR013087">
    <property type="entry name" value="Znf_C2H2_type"/>
</dbReference>
<feature type="domain" description="C2H2-type" evidence="9">
    <location>
        <begin position="77"/>
        <end position="99"/>
    </location>
</feature>
<keyword evidence="11" id="KW-1185">Reference proteome</keyword>
<dbReference type="Pfam" id="PF00096">
    <property type="entry name" value="zf-C2H2"/>
    <property type="match status" value="1"/>
</dbReference>
<feature type="region of interest" description="Disordered" evidence="8">
    <location>
        <begin position="211"/>
        <end position="238"/>
    </location>
</feature>
<keyword evidence="2" id="KW-0479">Metal-binding</keyword>
<dbReference type="PANTHER" id="PTHR16515">
    <property type="entry name" value="PR DOMAIN ZINC FINGER PROTEIN"/>
    <property type="match status" value="1"/>
</dbReference>
<comment type="caution">
    <text evidence="10">The sequence shown here is derived from an EMBL/GenBank/DDBJ whole genome shotgun (WGS) entry which is preliminary data.</text>
</comment>
<feature type="domain" description="C2H2-type" evidence="9">
    <location>
        <begin position="191"/>
        <end position="218"/>
    </location>
</feature>